<keyword evidence="3" id="KW-0067">ATP-binding</keyword>
<evidence type="ECO:0000256" key="1">
    <source>
        <dbReference type="ARBA" id="ARBA00006611"/>
    </source>
</evidence>
<gene>
    <name evidence="5" type="ORF">PQBR57_0079</name>
</gene>
<dbReference type="GO" id="GO:0005524">
    <property type="term" value="F:ATP binding"/>
    <property type="evidence" value="ECO:0007669"/>
    <property type="project" value="UniProtKB-KW"/>
</dbReference>
<dbReference type="Pfam" id="PF00437">
    <property type="entry name" value="T2SSE"/>
    <property type="match status" value="1"/>
</dbReference>
<dbReference type="RefSeq" id="WP_192963252.1">
    <property type="nucleotide sequence ID" value="NZ_LN713926.1"/>
</dbReference>
<dbReference type="Gene3D" id="3.30.450.90">
    <property type="match status" value="1"/>
</dbReference>
<evidence type="ECO:0000313" key="5">
    <source>
        <dbReference type="EMBL" id="CEK42032.1"/>
    </source>
</evidence>
<keyword evidence="5" id="KW-0614">Plasmid</keyword>
<dbReference type="Gene3D" id="3.40.50.300">
    <property type="entry name" value="P-loop containing nucleotide triphosphate hydrolases"/>
    <property type="match status" value="1"/>
</dbReference>
<dbReference type="PANTHER" id="PTHR30258:SF2">
    <property type="entry name" value="COMG OPERON PROTEIN 1"/>
    <property type="match status" value="1"/>
</dbReference>
<sequence>MSIEAENIKLAQAKLYKYLVDKNRVSPQIAESQPVSESMASILHDIIRVAKDDSIVTEAVANTLGLFHLYHVEEGLLVTCAGPKDGWLIYSDHLCVTNPYDKDLVDLATAWARNKDIKYAELGVVSNTYLSQLRTVHGGDIDEDGTAVDNQRAAQHVDDIVRLAASVDASDIHFVPTQSDKVDLQFRIDGVLKTQKKIDLSLYHSMVRAVIEHRCNLPYSAITQMDGKFELALNNNKSLNLRVSTLPVVRRSETSIKMVLRLLGNNTSLANLKRQGLSQQNYEKMVRFGNFPNGLMIFTGPTGAGKTTSLYAQLIDMQNNNPNRNFHTVEDPCEMQQPGMSHTEVNVNLSFVEALRALLRQDPDVILVGEIRDDETAELAIKAAMTGHLVLSSLHTNNAHESIGRLLFMGIGMDLIVSNTTAILAQRLVRCLCEKCKVEYRLSDDPKRLRTYGQNKAFKSSQGGTKLFKANPNGCDYCGKTGLKGRHGVVEILEMTPELQVSLLKGANPSILRLQQIKDGTFEDLWDDGLRLVANGIVGFDQLESVLKPYQMERVGMNETLGSGQAVSVPIQQQASHENQGNNSLASL</sequence>
<accession>A0A0G4E514</accession>
<comment type="similarity">
    <text evidence="1">Belongs to the GSP E family.</text>
</comment>
<dbReference type="SUPFAM" id="SSF52540">
    <property type="entry name" value="P-loop containing nucleoside triphosphate hydrolases"/>
    <property type="match status" value="1"/>
</dbReference>
<dbReference type="InterPro" id="IPR027417">
    <property type="entry name" value="P-loop_NTPase"/>
</dbReference>
<feature type="domain" description="Bacterial type II secretion system protein E" evidence="4">
    <location>
        <begin position="359"/>
        <end position="373"/>
    </location>
</feature>
<name>A0A0G4E514_PSEFS</name>
<dbReference type="InterPro" id="IPR001482">
    <property type="entry name" value="T2SS/T4SS_dom"/>
</dbReference>
<dbReference type="GO" id="GO:0016887">
    <property type="term" value="F:ATP hydrolysis activity"/>
    <property type="evidence" value="ECO:0007669"/>
    <property type="project" value="TreeGrafter"/>
</dbReference>
<evidence type="ECO:0000259" key="4">
    <source>
        <dbReference type="PROSITE" id="PS00662"/>
    </source>
</evidence>
<keyword evidence="2" id="KW-0547">Nucleotide-binding</keyword>
<evidence type="ECO:0000256" key="3">
    <source>
        <dbReference type="ARBA" id="ARBA00022840"/>
    </source>
</evidence>
<dbReference type="AlphaFoldDB" id="A0A0G4E514"/>
<organism evidence="5">
    <name type="scientific">Pseudomonas fluorescens (strain SBW25)</name>
    <dbReference type="NCBI Taxonomy" id="216595"/>
    <lineage>
        <taxon>Bacteria</taxon>
        <taxon>Pseudomonadati</taxon>
        <taxon>Pseudomonadota</taxon>
        <taxon>Gammaproteobacteria</taxon>
        <taxon>Pseudomonadales</taxon>
        <taxon>Pseudomonadaceae</taxon>
        <taxon>Pseudomonas</taxon>
    </lineage>
</organism>
<dbReference type="EMBL" id="LN713926">
    <property type="protein sequence ID" value="CEK42032.1"/>
    <property type="molecule type" value="Genomic_DNA"/>
</dbReference>
<reference evidence="5" key="1">
    <citation type="submission" date="2014-12" db="EMBL/GenBank/DDBJ databases">
        <authorList>
            <person name="Hall J."/>
        </authorList>
    </citation>
    <scope>NUCLEOTIDE SEQUENCE [LARGE SCALE GENOMIC DNA]</scope>
    <source>
        <strain evidence="5">SBW25</strain>
        <plasmid evidence="5">pQBR57</plasmid>
    </source>
</reference>
<proteinExistence type="inferred from homology"/>
<dbReference type="PANTHER" id="PTHR30258">
    <property type="entry name" value="TYPE II SECRETION SYSTEM PROTEIN GSPE-RELATED"/>
    <property type="match status" value="1"/>
</dbReference>
<evidence type="ECO:0000256" key="2">
    <source>
        <dbReference type="ARBA" id="ARBA00022741"/>
    </source>
</evidence>
<dbReference type="GO" id="GO:0005886">
    <property type="term" value="C:plasma membrane"/>
    <property type="evidence" value="ECO:0007669"/>
    <property type="project" value="TreeGrafter"/>
</dbReference>
<protein>
    <submittedName>
        <fullName evidence="5">General secretion pathway protein E</fullName>
    </submittedName>
</protein>
<geneLocation type="plasmid" evidence="5">
    <name>pQBR57</name>
</geneLocation>
<reference evidence="5" key="2">
    <citation type="submission" date="2015-06" db="EMBL/GenBank/DDBJ databases">
        <title>Environmentally co-occuring mercury resistance plasmids are genetically and phenotypically diverse and confer variable context-dependent fitness effects.</title>
        <authorList>
            <person name="Hall J.P.J."/>
            <person name="Harrison E."/>
            <person name="Lilley A.K."/>
            <person name="Paterson S."/>
            <person name="Spiers A.J."/>
            <person name="Brockhurst M.A."/>
        </authorList>
    </citation>
    <scope>NUCLEOTIDE SEQUENCE [LARGE SCALE GENOMIC DNA]</scope>
    <source>
        <strain evidence="5">SBW25</strain>
        <plasmid evidence="5">pQBR57</plasmid>
    </source>
</reference>
<dbReference type="CDD" id="cd01129">
    <property type="entry name" value="PulE-GspE-like"/>
    <property type="match status" value="1"/>
</dbReference>
<dbReference type="PROSITE" id="PS00662">
    <property type="entry name" value="T2SP_E"/>
    <property type="match status" value="1"/>
</dbReference>